<comment type="caution">
    <text evidence="4">The sequence shown here is derived from an EMBL/GenBank/DDBJ whole genome shotgun (WGS) entry which is preliminary data.</text>
</comment>
<dbReference type="InterPro" id="IPR000182">
    <property type="entry name" value="GNAT_dom"/>
</dbReference>
<dbReference type="GeneID" id="302704955"/>
<dbReference type="eggNOG" id="COG0456">
    <property type="taxonomic scope" value="Bacteria"/>
</dbReference>
<dbReference type="PANTHER" id="PTHR43800">
    <property type="entry name" value="PEPTIDYL-LYSINE N-ACETYLTRANSFERASE YJAB"/>
    <property type="match status" value="1"/>
</dbReference>
<proteinExistence type="predicted"/>
<evidence type="ECO:0000313" key="5">
    <source>
        <dbReference type="Proteomes" id="UP000010296"/>
    </source>
</evidence>
<dbReference type="RefSeq" id="WP_007209105.1">
    <property type="nucleotide sequence ID" value="NZ_GL622241.1"/>
</dbReference>
<organism evidence="4 5">
    <name type="scientific">Enterococcus italicus (strain DSM 15952 / CCUG 50447 / LMG 22039 / TP 1.5)</name>
    <dbReference type="NCBI Taxonomy" id="888064"/>
    <lineage>
        <taxon>Bacteria</taxon>
        <taxon>Bacillati</taxon>
        <taxon>Bacillota</taxon>
        <taxon>Bacilli</taxon>
        <taxon>Lactobacillales</taxon>
        <taxon>Enterococcaceae</taxon>
        <taxon>Enterococcus</taxon>
    </lineage>
</organism>
<protein>
    <submittedName>
        <fullName evidence="4">Acetyltransferase, GNAT family</fullName>
        <ecNumber evidence="4">2.3.1.-</ecNumber>
    </submittedName>
</protein>
<keyword evidence="1 4" id="KW-0808">Transferase</keyword>
<evidence type="ECO:0000259" key="3">
    <source>
        <dbReference type="PROSITE" id="PS51186"/>
    </source>
</evidence>
<sequence>MIKKLTEMSTHQLGQIMNIWLHSNIEAHSFISRDYWVGNYNLVEQMLPKSDIYVYYQNDEIIGFLGLDNNYIAGIFVKKESRNKGIGRELLNEARKEKNELTLSVYKKNDKAMKFYMRNDFVVKSKYAEKETEQVSYDLFWKNT</sequence>
<evidence type="ECO:0000256" key="1">
    <source>
        <dbReference type="ARBA" id="ARBA00022679"/>
    </source>
</evidence>
<dbReference type="EC" id="2.3.1.-" evidence="4"/>
<dbReference type="OrthoDB" id="9789605at2"/>
<dbReference type="PROSITE" id="PS51186">
    <property type="entry name" value="GNAT"/>
    <property type="match status" value="1"/>
</dbReference>
<dbReference type="PATRIC" id="fig|888064.11.peg.1858"/>
<dbReference type="SUPFAM" id="SSF55729">
    <property type="entry name" value="Acyl-CoA N-acyltransferases (Nat)"/>
    <property type="match status" value="1"/>
</dbReference>
<name>E6LIA4_ENTI1</name>
<evidence type="ECO:0000256" key="2">
    <source>
        <dbReference type="ARBA" id="ARBA00023315"/>
    </source>
</evidence>
<feature type="domain" description="N-acetyltransferase" evidence="3">
    <location>
        <begin position="1"/>
        <end position="142"/>
    </location>
</feature>
<dbReference type="EMBL" id="AEPV01000084">
    <property type="protein sequence ID" value="EFU73070.1"/>
    <property type="molecule type" value="Genomic_DNA"/>
</dbReference>
<dbReference type="Pfam" id="PF13508">
    <property type="entry name" value="Acetyltransf_7"/>
    <property type="match status" value="1"/>
</dbReference>
<dbReference type="InterPro" id="IPR016181">
    <property type="entry name" value="Acyl_CoA_acyltransferase"/>
</dbReference>
<dbReference type="GO" id="GO:0016747">
    <property type="term" value="F:acyltransferase activity, transferring groups other than amino-acyl groups"/>
    <property type="evidence" value="ECO:0007669"/>
    <property type="project" value="InterPro"/>
</dbReference>
<accession>E6LIA4</accession>
<gene>
    <name evidence="4" type="primary">wecD</name>
    <name evidence="4" type="ORF">HMPREF9088_2094</name>
</gene>
<dbReference type="Proteomes" id="UP000010296">
    <property type="component" value="Unassembled WGS sequence"/>
</dbReference>
<dbReference type="CDD" id="cd04301">
    <property type="entry name" value="NAT_SF"/>
    <property type="match status" value="1"/>
</dbReference>
<dbReference type="PANTHER" id="PTHR43800:SF1">
    <property type="entry name" value="PEPTIDYL-LYSINE N-ACETYLTRANSFERASE YJAB"/>
    <property type="match status" value="1"/>
</dbReference>
<dbReference type="AlphaFoldDB" id="E6LIA4"/>
<keyword evidence="2 4" id="KW-0012">Acyltransferase</keyword>
<evidence type="ECO:0000313" key="4">
    <source>
        <dbReference type="EMBL" id="EFU73070.1"/>
    </source>
</evidence>
<reference evidence="4 5" key="1">
    <citation type="submission" date="2010-12" db="EMBL/GenBank/DDBJ databases">
        <authorList>
            <person name="Muzny D."/>
            <person name="Qin X."/>
            <person name="Deng J."/>
            <person name="Jiang H."/>
            <person name="Liu Y."/>
            <person name="Qu J."/>
            <person name="Song X.-Z."/>
            <person name="Zhang L."/>
            <person name="Thornton R."/>
            <person name="Coyle M."/>
            <person name="Francisco L."/>
            <person name="Jackson L."/>
            <person name="Javaid M."/>
            <person name="Korchina V."/>
            <person name="Kovar C."/>
            <person name="Mata R."/>
            <person name="Mathew T."/>
            <person name="Ngo R."/>
            <person name="Nguyen L."/>
            <person name="Nguyen N."/>
            <person name="Okwuonu G."/>
            <person name="Ongeri F."/>
            <person name="Pham C."/>
            <person name="Simmons D."/>
            <person name="Wilczek-Boney K."/>
            <person name="Hale W."/>
            <person name="Jakkamsetti A."/>
            <person name="Pham P."/>
            <person name="Ruth R."/>
            <person name="San Lucas F."/>
            <person name="Warren J."/>
            <person name="Zhang J."/>
            <person name="Zhao Z."/>
            <person name="Zhou C."/>
            <person name="Zhu D."/>
            <person name="Lee S."/>
            <person name="Bess C."/>
            <person name="Blankenburg K."/>
            <person name="Forbes L."/>
            <person name="Fu Q."/>
            <person name="Gubbala S."/>
            <person name="Hirani K."/>
            <person name="Jayaseelan J.C."/>
            <person name="Lara F."/>
            <person name="Munidasa M."/>
            <person name="Palculict T."/>
            <person name="Patil S."/>
            <person name="Pu L.-L."/>
            <person name="Saada N."/>
            <person name="Tang L."/>
            <person name="Weissenberger G."/>
            <person name="Zhu Y."/>
            <person name="Hemphill L."/>
            <person name="Shang Y."/>
            <person name="Youmans B."/>
            <person name="Ayvaz T."/>
            <person name="Ross M."/>
            <person name="Santibanez J."/>
            <person name="Aqrawi P."/>
            <person name="Gross S."/>
            <person name="Joshi V."/>
            <person name="Fowler G."/>
            <person name="Nazareth L."/>
            <person name="Reid J."/>
            <person name="Worley K."/>
            <person name="Petrosino J."/>
            <person name="Highlander S."/>
            <person name="Gibbs R."/>
        </authorList>
    </citation>
    <scope>NUCLEOTIDE SEQUENCE [LARGE SCALE GENOMIC DNA]</scope>
    <source>
        <strain evidence="5">DSM 15952 / CCUG 50447 / LMG 22039 / TP 1.5</strain>
    </source>
</reference>
<keyword evidence="5" id="KW-1185">Reference proteome</keyword>
<dbReference type="HOGENOM" id="CLU_013985_21_2_9"/>
<dbReference type="Gene3D" id="3.40.630.30">
    <property type="match status" value="1"/>
</dbReference>
<dbReference type="STRING" id="888064.HMPREF9088_2094"/>